<evidence type="ECO:0000256" key="1">
    <source>
        <dbReference type="SAM" id="MobiDB-lite"/>
    </source>
</evidence>
<protein>
    <submittedName>
        <fullName evidence="2">Uncharacterized protein</fullName>
    </submittedName>
</protein>
<keyword evidence="3" id="KW-1185">Reference proteome</keyword>
<dbReference type="OrthoDB" id="2507795at2759"/>
<dbReference type="Proteomes" id="UP000294933">
    <property type="component" value="Unassembled WGS sequence"/>
</dbReference>
<name>A0A4Y7QJH2_9AGAM</name>
<gene>
    <name evidence="2" type="ORF">BD410DRAFT_409520</name>
</gene>
<dbReference type="AlphaFoldDB" id="A0A4Y7QJH2"/>
<sequence length="314" mass="34026">MSSTAMLEPFDTPMFDYNEDSDIAMGGENWFHPPSRMEEDGHGAQDTSAAVDISIIQEGDLEVEMMAYDETAEYDMADGEAPIPILQLDIDSTTKDYAEPEARPEPVDDSITNDFQHVVPQEQGIESVVNDSVNEDSGQSGAVAIDPITPRNDPTTTDVHDSDSSNAPHQQEEPAIPEAAHTGHVEETYDEQNDHPEGLTEIAQTSELQLPEEKLASETLEAPEAPNTSEISTYPENEAHDDQSSLVAPNRLGAITSSPPVLFSLQLGGEQHEFALFGSPATEPINAAVADGEEEGNPEETIVLLYHRGVFLAL</sequence>
<feature type="region of interest" description="Disordered" evidence="1">
    <location>
        <begin position="132"/>
        <end position="175"/>
    </location>
</feature>
<organism evidence="2 3">
    <name type="scientific">Rickenella mellea</name>
    <dbReference type="NCBI Taxonomy" id="50990"/>
    <lineage>
        <taxon>Eukaryota</taxon>
        <taxon>Fungi</taxon>
        <taxon>Dikarya</taxon>
        <taxon>Basidiomycota</taxon>
        <taxon>Agaricomycotina</taxon>
        <taxon>Agaricomycetes</taxon>
        <taxon>Hymenochaetales</taxon>
        <taxon>Rickenellaceae</taxon>
        <taxon>Rickenella</taxon>
    </lineage>
</organism>
<proteinExistence type="predicted"/>
<reference evidence="2 3" key="1">
    <citation type="submission" date="2018-06" db="EMBL/GenBank/DDBJ databases">
        <title>A transcriptomic atlas of mushroom development highlights an independent origin of complex multicellularity.</title>
        <authorList>
            <consortium name="DOE Joint Genome Institute"/>
            <person name="Krizsan K."/>
            <person name="Almasi E."/>
            <person name="Merenyi Z."/>
            <person name="Sahu N."/>
            <person name="Viragh M."/>
            <person name="Koszo T."/>
            <person name="Mondo S."/>
            <person name="Kiss B."/>
            <person name="Balint B."/>
            <person name="Kues U."/>
            <person name="Barry K."/>
            <person name="Hegedus J.C."/>
            <person name="Henrissat B."/>
            <person name="Johnson J."/>
            <person name="Lipzen A."/>
            <person name="Ohm R."/>
            <person name="Nagy I."/>
            <person name="Pangilinan J."/>
            <person name="Yan J."/>
            <person name="Xiong Y."/>
            <person name="Grigoriev I.V."/>
            <person name="Hibbett D.S."/>
            <person name="Nagy L.G."/>
        </authorList>
    </citation>
    <scope>NUCLEOTIDE SEQUENCE [LARGE SCALE GENOMIC DNA]</scope>
    <source>
        <strain evidence="2 3">SZMC22713</strain>
    </source>
</reference>
<feature type="region of interest" description="Disordered" evidence="1">
    <location>
        <begin position="210"/>
        <end position="244"/>
    </location>
</feature>
<dbReference type="VEuPathDB" id="FungiDB:BD410DRAFT_409520"/>
<evidence type="ECO:0000313" key="2">
    <source>
        <dbReference type="EMBL" id="TDL27242.1"/>
    </source>
</evidence>
<dbReference type="EMBL" id="ML170159">
    <property type="protein sequence ID" value="TDL27242.1"/>
    <property type="molecule type" value="Genomic_DNA"/>
</dbReference>
<accession>A0A4Y7QJH2</accession>
<feature type="compositionally biased region" description="Polar residues" evidence="1">
    <location>
        <begin position="226"/>
        <end position="235"/>
    </location>
</feature>
<evidence type="ECO:0000313" key="3">
    <source>
        <dbReference type="Proteomes" id="UP000294933"/>
    </source>
</evidence>